<feature type="region of interest" description="Disordered" evidence="2">
    <location>
        <begin position="643"/>
        <end position="663"/>
    </location>
</feature>
<name>A0A9D5HTP9_9LILI</name>
<keyword evidence="1" id="KW-0175">Coiled coil</keyword>
<dbReference type="EMBL" id="JAGGNH010000001">
    <property type="protein sequence ID" value="KAJ0988504.1"/>
    <property type="molecule type" value="Genomic_DNA"/>
</dbReference>
<dbReference type="PANTHER" id="PTHR31008:SF15">
    <property type="entry name" value="GPI-ANCHORED ADHESIN-LIKE PROTEIN"/>
    <property type="match status" value="1"/>
</dbReference>
<reference evidence="3" key="1">
    <citation type="submission" date="2021-03" db="EMBL/GenBank/DDBJ databases">
        <authorList>
            <person name="Li Z."/>
            <person name="Yang C."/>
        </authorList>
    </citation>
    <scope>NUCLEOTIDE SEQUENCE</scope>
    <source>
        <strain evidence="3">Dzin_1.0</strain>
        <tissue evidence="3">Leaf</tissue>
    </source>
</reference>
<gene>
    <name evidence="3" type="ORF">J5N97_006860</name>
</gene>
<feature type="region of interest" description="Disordered" evidence="2">
    <location>
        <begin position="557"/>
        <end position="585"/>
    </location>
</feature>
<dbReference type="AlphaFoldDB" id="A0A9D5HTP9"/>
<feature type="compositionally biased region" description="Basic and acidic residues" evidence="2">
    <location>
        <begin position="763"/>
        <end position="782"/>
    </location>
</feature>
<feature type="coiled-coil region" evidence="1">
    <location>
        <begin position="727"/>
        <end position="754"/>
    </location>
</feature>
<proteinExistence type="predicted"/>
<feature type="region of interest" description="Disordered" evidence="2">
    <location>
        <begin position="247"/>
        <end position="341"/>
    </location>
</feature>
<feature type="compositionally biased region" description="Polar residues" evidence="2">
    <location>
        <begin position="423"/>
        <end position="441"/>
    </location>
</feature>
<feature type="region of interest" description="Disordered" evidence="2">
    <location>
        <begin position="758"/>
        <end position="782"/>
    </location>
</feature>
<comment type="caution">
    <text evidence="3">The sequence shown here is derived from an EMBL/GenBank/DDBJ whole genome shotgun (WGS) entry which is preliminary data.</text>
</comment>
<feature type="compositionally biased region" description="Basic and acidic residues" evidence="2">
    <location>
        <begin position="280"/>
        <end position="289"/>
    </location>
</feature>
<dbReference type="PANTHER" id="PTHR31008">
    <property type="entry name" value="COP1-INTERACTING PROTEIN-RELATED"/>
    <property type="match status" value="1"/>
</dbReference>
<keyword evidence="4" id="KW-1185">Reference proteome</keyword>
<evidence type="ECO:0000313" key="3">
    <source>
        <dbReference type="EMBL" id="KAJ0988504.1"/>
    </source>
</evidence>
<feature type="compositionally biased region" description="Low complexity" evidence="2">
    <location>
        <begin position="390"/>
        <end position="407"/>
    </location>
</feature>
<feature type="region of interest" description="Disordered" evidence="2">
    <location>
        <begin position="207"/>
        <end position="235"/>
    </location>
</feature>
<evidence type="ECO:0000313" key="4">
    <source>
        <dbReference type="Proteomes" id="UP001085076"/>
    </source>
</evidence>
<sequence>MNSDTPLDCAVFQLSPRRSRCELFVSSDGKSEKIASGFFKPFASHLRFSEEQAQQSIKLEVGKQRNAVHWFNKGTLERFVRFVSTPELLELANTFDAEMSQLEGARKIYSQGAGDQLLRMSGENEAITTATSDATKKELLRAINVRLVAVKQDLTMACARVTAAGFTLDNAHELCSFAVHFGAHRLNEACNKFISLCQRRPELICNQYRPPSWKDSDDGNVRSSSGSDMSIDEPEVGADIQIKQLNKLNNSNKPMEPTQEDRTDPATMFQGPKFVQQHLKQSEVEKVAKESPSSSAEASQLGGGGISKRLSVQDRISLFESKQREQSTTPNSSNSGISGSTNRMAVGKAELRRLSSDVSGDKSVLRRWSGASDMSIDLNNSSSGERKGSDSATATPSSSANSQSQYDSKFEPKEAVGLKDNVTLESSSGSQEKTVGTSSSSSCQIRAVSLPRYTDQEVVLKEQTSYNAWMKRSVGKEQRDTKPQFGTSGKADLGGLNDQIVAPVQLKTLVNPVQSADLKHQKTIVLPEQGGGKEQATLQIPSQTISPDIEHVRERAPEDFGSQPEHFCTSPGGVRGKEQSTSTSVTQLKVFPRTKQVGRKSKGISDSQIQIQTSLSSTEGISTKVDPVTSQSHLRTTSLKLEETTKKETSVSGAPFEGNSGFQGMTLRRQTSIPNQSKNPHGSRIVRKPTQGIDTAVFSGTKANQSLESLKSPSATSVELVQTVRPLKGNHEMNDELQMKADELEKLFAAHKLKTHGDQLVSSRRDKPADVPKVSEKQKIDPHSDQLMDVNQVIGNTNNGGEMEFDANLLLKMVDNLDSINSMKQKLGGLSPSDGYRGKFYEKYMKKRDAKLREEWGSKKAQKEAKMKAMHDSLERSQAEMRAKFAVASRQDLTLAHLRAEKLRSFCNRSNLKNKDQIVICSSTCSRFGSRQ</sequence>
<feature type="region of interest" description="Disordered" evidence="2">
    <location>
        <begin position="374"/>
        <end position="441"/>
    </location>
</feature>
<protein>
    <submittedName>
        <fullName evidence="3">Uncharacterized protein</fullName>
    </submittedName>
</protein>
<evidence type="ECO:0000256" key="1">
    <source>
        <dbReference type="SAM" id="Coils"/>
    </source>
</evidence>
<evidence type="ECO:0000256" key="2">
    <source>
        <dbReference type="SAM" id="MobiDB-lite"/>
    </source>
</evidence>
<accession>A0A9D5HTP9</accession>
<feature type="compositionally biased region" description="Low complexity" evidence="2">
    <location>
        <begin position="290"/>
        <end position="299"/>
    </location>
</feature>
<reference evidence="3" key="2">
    <citation type="journal article" date="2022" name="Hortic Res">
        <title>The genome of Dioscorea zingiberensis sheds light on the biosynthesis, origin and evolution of the medicinally important diosgenin saponins.</title>
        <authorList>
            <person name="Li Y."/>
            <person name="Tan C."/>
            <person name="Li Z."/>
            <person name="Guo J."/>
            <person name="Li S."/>
            <person name="Chen X."/>
            <person name="Wang C."/>
            <person name="Dai X."/>
            <person name="Yang H."/>
            <person name="Song W."/>
            <person name="Hou L."/>
            <person name="Xu J."/>
            <person name="Tong Z."/>
            <person name="Xu A."/>
            <person name="Yuan X."/>
            <person name="Wang W."/>
            <person name="Yang Q."/>
            <person name="Chen L."/>
            <person name="Sun Z."/>
            <person name="Wang K."/>
            <person name="Pan B."/>
            <person name="Chen J."/>
            <person name="Bao Y."/>
            <person name="Liu F."/>
            <person name="Qi X."/>
            <person name="Gang D.R."/>
            <person name="Wen J."/>
            <person name="Li J."/>
        </authorList>
    </citation>
    <scope>NUCLEOTIDE SEQUENCE</scope>
    <source>
        <strain evidence="3">Dzin_1.0</strain>
    </source>
</reference>
<organism evidence="3 4">
    <name type="scientific">Dioscorea zingiberensis</name>
    <dbReference type="NCBI Taxonomy" id="325984"/>
    <lineage>
        <taxon>Eukaryota</taxon>
        <taxon>Viridiplantae</taxon>
        <taxon>Streptophyta</taxon>
        <taxon>Embryophyta</taxon>
        <taxon>Tracheophyta</taxon>
        <taxon>Spermatophyta</taxon>
        <taxon>Magnoliopsida</taxon>
        <taxon>Liliopsida</taxon>
        <taxon>Dioscoreales</taxon>
        <taxon>Dioscoreaceae</taxon>
        <taxon>Dioscorea</taxon>
    </lineage>
</organism>
<feature type="compositionally biased region" description="Basic and acidic residues" evidence="2">
    <location>
        <begin position="408"/>
        <end position="417"/>
    </location>
</feature>
<dbReference type="OrthoDB" id="767933at2759"/>
<feature type="compositionally biased region" description="Low complexity" evidence="2">
    <location>
        <begin position="327"/>
        <end position="341"/>
    </location>
</feature>
<dbReference type="Proteomes" id="UP001085076">
    <property type="component" value="Miscellaneous, Linkage group lg01"/>
</dbReference>